<sequence length="122" mass="13443">MTYLAVFESDTWRLEREALARALASDWPQAQVKLASSGAGGSEVRDVEWIYRSELGELEGYAHADGQGLYLEGPIEIVADFVVWYRGLVPIEEQIVFCDDSYSFNGVVPPNASKGDIVAIAE</sequence>
<gene>
    <name evidence="1" type="ORF">TU94_25855</name>
</gene>
<proteinExistence type="predicted"/>
<reference evidence="1 2" key="1">
    <citation type="submission" date="2015-02" db="EMBL/GenBank/DDBJ databases">
        <title>Genome sequence of thermotolerant Streptomyces cyaneogriseus subsp. Noncyanogenus NMWT1, the producer of nematocidal antibiotics nemadectin.</title>
        <authorList>
            <person name="Wang H."/>
            <person name="Li C."/>
            <person name="Xiang W."/>
            <person name="Wang X."/>
        </authorList>
    </citation>
    <scope>NUCLEOTIDE SEQUENCE [LARGE SCALE GENOMIC DNA]</scope>
    <source>
        <strain evidence="1 2">NMWT 1</strain>
    </source>
</reference>
<dbReference type="EMBL" id="CP010849">
    <property type="protein sequence ID" value="AJP04377.1"/>
    <property type="molecule type" value="Genomic_DNA"/>
</dbReference>
<dbReference type="RefSeq" id="WP_044385044.1">
    <property type="nucleotide sequence ID" value="NZ_CP010849.1"/>
</dbReference>
<dbReference type="AlphaFoldDB" id="A0A0C5FWD8"/>
<dbReference type="OrthoDB" id="3697902at2"/>
<evidence type="ECO:0000313" key="2">
    <source>
        <dbReference type="Proteomes" id="UP000032234"/>
    </source>
</evidence>
<evidence type="ECO:0000313" key="1">
    <source>
        <dbReference type="EMBL" id="AJP04377.1"/>
    </source>
</evidence>
<dbReference type="PATRIC" id="fig|477245.3.peg.5471"/>
<name>A0A0C5FWD8_9ACTN</name>
<dbReference type="HOGENOM" id="CLU_2025357_0_0_11"/>
<dbReference type="KEGG" id="scw:TU94_25855"/>
<accession>A0A0C5FWD8</accession>
<keyword evidence="2" id="KW-1185">Reference proteome</keyword>
<dbReference type="Proteomes" id="UP000032234">
    <property type="component" value="Chromosome"/>
</dbReference>
<organism evidence="1 2">
    <name type="scientific">Streptomyces cyaneogriseus subsp. noncyanogenus</name>
    <dbReference type="NCBI Taxonomy" id="477245"/>
    <lineage>
        <taxon>Bacteria</taxon>
        <taxon>Bacillati</taxon>
        <taxon>Actinomycetota</taxon>
        <taxon>Actinomycetes</taxon>
        <taxon>Kitasatosporales</taxon>
        <taxon>Streptomycetaceae</taxon>
        <taxon>Streptomyces</taxon>
    </lineage>
</organism>
<protein>
    <submittedName>
        <fullName evidence="1">Uncharacterized protein</fullName>
    </submittedName>
</protein>